<keyword evidence="2" id="KW-0812">Transmembrane</keyword>
<evidence type="ECO:0000256" key="1">
    <source>
        <dbReference type="SAM" id="Coils"/>
    </source>
</evidence>
<keyword evidence="2" id="KW-1133">Transmembrane helix</keyword>
<dbReference type="EMBL" id="JACCPP010000028">
    <property type="protein sequence ID" value="MBI1709023.1"/>
    <property type="molecule type" value="Genomic_DNA"/>
</dbReference>
<evidence type="ECO:0000313" key="5">
    <source>
        <dbReference type="Proteomes" id="UP000198437"/>
    </source>
</evidence>
<sequence length="170" mass="19668">MAEVNTVKVISDSSDYETAKAQIETAIQAQENLKVLADLQRLPEEASSETREYCRKIIREADSQIERLKNKYSKIEEKEETAKKDQVEVKKQLDKIAEEKDKRKNVDSNNFNDLLTEHEKMRKEIVLLRHDQELQAKKLEKAVFQVGLLIAIVVIISIAINGFTHQLLKY</sequence>
<organism evidence="4 5">
    <name type="scientific">Lactobacillus crispatus</name>
    <dbReference type="NCBI Taxonomy" id="47770"/>
    <lineage>
        <taxon>Bacteria</taxon>
        <taxon>Bacillati</taxon>
        <taxon>Bacillota</taxon>
        <taxon>Bacilli</taxon>
        <taxon>Lactobacillales</taxon>
        <taxon>Lactobacillaceae</taxon>
        <taxon>Lactobacillus</taxon>
    </lineage>
</organism>
<reference evidence="3" key="2">
    <citation type="submission" date="2020-07" db="EMBL/GenBank/DDBJ databases">
        <title>Comparative genomics analyses of Lactobacillus crispatus isolated from different ecological niches.</title>
        <authorList>
            <person name="Mancino W."/>
            <person name="Mancabelli L."/>
            <person name="Lugli G.A."/>
            <person name="Milani C."/>
            <person name="Viappiani A."/>
            <person name="Anzalone R."/>
            <person name="Longhi G."/>
            <person name="Ventura M."/>
            <person name="Turroni F."/>
        </authorList>
    </citation>
    <scope>NUCLEOTIDE SEQUENCE</scope>
    <source>
        <strain evidence="3">LB65</strain>
    </source>
</reference>
<comment type="caution">
    <text evidence="4">The sequence shown here is derived from an EMBL/GenBank/DDBJ whole genome shotgun (WGS) entry which is preliminary data.</text>
</comment>
<dbReference type="Proteomes" id="UP001194414">
    <property type="component" value="Unassembled WGS sequence"/>
</dbReference>
<name>A0A854PKM9_9LACO</name>
<gene>
    <name evidence="4" type="ORF">AYP82_01655</name>
    <name evidence="3" type="ORF">HYQ56_2015</name>
</gene>
<evidence type="ECO:0000313" key="4">
    <source>
        <dbReference type="EMBL" id="OXC21481.1"/>
    </source>
</evidence>
<dbReference type="Proteomes" id="UP000198437">
    <property type="component" value="Unassembled WGS sequence"/>
</dbReference>
<feature type="transmembrane region" description="Helical" evidence="2">
    <location>
        <begin position="142"/>
        <end position="163"/>
    </location>
</feature>
<dbReference type="AlphaFoldDB" id="A0A854PKM9"/>
<reference evidence="4 5" key="1">
    <citation type="submission" date="2016-05" db="EMBL/GenBank/DDBJ databases">
        <authorList>
            <person name="Johnson T.J."/>
            <person name="Youmans B.P."/>
            <person name="Case K.A."/>
        </authorList>
    </citation>
    <scope>NUCLEOTIDE SEQUENCE [LARGE SCALE GENOMIC DNA]</scope>
    <source>
        <strain evidence="4 5">UMNLC6</strain>
    </source>
</reference>
<accession>A0A854PKM9</accession>
<proteinExistence type="predicted"/>
<keyword evidence="2" id="KW-0472">Membrane</keyword>
<evidence type="ECO:0000256" key="2">
    <source>
        <dbReference type="SAM" id="Phobius"/>
    </source>
</evidence>
<evidence type="ECO:0000313" key="3">
    <source>
        <dbReference type="EMBL" id="MBI1709023.1"/>
    </source>
</evidence>
<keyword evidence="1" id="KW-0175">Coiled coil</keyword>
<feature type="coiled-coil region" evidence="1">
    <location>
        <begin position="58"/>
        <end position="95"/>
    </location>
</feature>
<dbReference type="EMBL" id="LYQW01000043">
    <property type="protein sequence ID" value="OXC21481.1"/>
    <property type="molecule type" value="Genomic_DNA"/>
</dbReference>
<dbReference type="RefSeq" id="WP_089150373.1">
    <property type="nucleotide sequence ID" value="NZ_JACCPO010000040.1"/>
</dbReference>
<protein>
    <submittedName>
        <fullName evidence="4">Uncharacterized protein</fullName>
    </submittedName>
</protein>